<proteinExistence type="inferred from homology"/>
<dbReference type="Gene3D" id="3.30.420.40">
    <property type="match status" value="2"/>
</dbReference>
<dbReference type="EnsemblBacteria" id="AAF12674">
    <property type="protein sequence ID" value="AAF12674"/>
    <property type="gene ID" value="DR_C0037"/>
</dbReference>
<comment type="similarity">
    <text evidence="1">Belongs to the NodU/CmcH family.</text>
</comment>
<feature type="domain" description="Carbamoyltransferase" evidence="2">
    <location>
        <begin position="7"/>
        <end position="79"/>
    </location>
</feature>
<dbReference type="PANTHER" id="PTHR34847:SF1">
    <property type="entry name" value="NODULATION PROTEIN U"/>
    <property type="match status" value="1"/>
</dbReference>
<protein>
    <submittedName>
        <fullName evidence="4">Nodulation protein-related protein</fullName>
    </submittedName>
</protein>
<dbReference type="Pfam" id="PF02543">
    <property type="entry name" value="Carbam_trans_N"/>
    <property type="match status" value="2"/>
</dbReference>
<organism evidence="4 5">
    <name type="scientific">Deinococcus radiodurans (strain ATCC 13939 / DSM 20539 / JCM 16871 / CCUG 27074 / LMG 4051 / NBRC 15346 / NCIMB 9279 / VKM B-1422 / R1)</name>
    <dbReference type="NCBI Taxonomy" id="243230"/>
    <lineage>
        <taxon>Bacteria</taxon>
        <taxon>Thermotogati</taxon>
        <taxon>Deinococcota</taxon>
        <taxon>Deinococci</taxon>
        <taxon>Deinococcales</taxon>
        <taxon>Deinococcaceae</taxon>
        <taxon>Deinococcus</taxon>
    </lineage>
</organism>
<feature type="domain" description="Carbamoyltransferase C-terminal" evidence="3">
    <location>
        <begin position="391"/>
        <end position="558"/>
    </location>
</feature>
<accession>Q9RZF3</accession>
<evidence type="ECO:0000313" key="5">
    <source>
        <dbReference type="Proteomes" id="UP000002524"/>
    </source>
</evidence>
<dbReference type="Pfam" id="PF16861">
    <property type="entry name" value="Carbam_trans_C"/>
    <property type="match status" value="1"/>
</dbReference>
<dbReference type="AlphaFoldDB" id="Q9RZF3"/>
<dbReference type="RefSeq" id="WP_010884091.1">
    <property type="nucleotide sequence ID" value="NC_000959.1"/>
</dbReference>
<evidence type="ECO:0000256" key="1">
    <source>
        <dbReference type="ARBA" id="ARBA00006129"/>
    </source>
</evidence>
<dbReference type="PANTHER" id="PTHR34847">
    <property type="entry name" value="NODULATION PROTEIN U"/>
    <property type="match status" value="1"/>
</dbReference>
<dbReference type="SUPFAM" id="SSF53067">
    <property type="entry name" value="Actin-like ATPase domain"/>
    <property type="match status" value="1"/>
</dbReference>
<dbReference type="CDD" id="cd24098">
    <property type="entry name" value="ASKHA_NBD_TobZ_N"/>
    <property type="match status" value="1"/>
</dbReference>
<dbReference type="Gene3D" id="3.90.870.20">
    <property type="entry name" value="Carbamoyltransferase, C-terminal domain"/>
    <property type="match status" value="1"/>
</dbReference>
<gene>
    <name evidence="4" type="ordered locus">DR_C0037</name>
</gene>
<dbReference type="InterPro" id="IPR038152">
    <property type="entry name" value="Carbam_trans_C_sf"/>
</dbReference>
<keyword evidence="4" id="KW-0614">Plasmid</keyword>
<evidence type="ECO:0000313" key="4">
    <source>
        <dbReference type="EMBL" id="AAF12674.1"/>
    </source>
</evidence>
<dbReference type="GO" id="GO:0003824">
    <property type="term" value="F:catalytic activity"/>
    <property type="evidence" value="ECO:0007669"/>
    <property type="project" value="InterPro"/>
</dbReference>
<dbReference type="EMBL" id="AE001827">
    <property type="protein sequence ID" value="AAF12674.1"/>
    <property type="molecule type" value="Genomic_DNA"/>
</dbReference>
<dbReference type="PIR" id="G75638">
    <property type="entry name" value="G75638"/>
</dbReference>
<dbReference type="InterPro" id="IPR051338">
    <property type="entry name" value="NodU/CmcH_Carbamoyltrnsfr"/>
</dbReference>
<dbReference type="KEGG" id="dra:DR_C0037"/>
<dbReference type="HOGENOM" id="CLU_014411_2_1_0"/>
<dbReference type="Proteomes" id="UP000002524">
    <property type="component" value="Plasmid CP1"/>
</dbReference>
<dbReference type="PATRIC" id="fig|243230.17.peg.165"/>
<dbReference type="InParanoid" id="Q9RZF3"/>
<name>Q9RZF3_DEIRA</name>
<evidence type="ECO:0000259" key="2">
    <source>
        <dbReference type="Pfam" id="PF02543"/>
    </source>
</evidence>
<geneLocation type="plasmid" evidence="4 5">
    <name>CP1</name>
</geneLocation>
<dbReference type="InterPro" id="IPR031730">
    <property type="entry name" value="Carbam_trans_C"/>
</dbReference>
<dbReference type="InterPro" id="IPR043129">
    <property type="entry name" value="ATPase_NBD"/>
</dbReference>
<dbReference type="InterPro" id="IPR003696">
    <property type="entry name" value="Carbtransf_dom"/>
</dbReference>
<keyword evidence="5" id="KW-1185">Reference proteome</keyword>
<feature type="domain" description="Carbamoyltransferase" evidence="2">
    <location>
        <begin position="108"/>
        <end position="338"/>
    </location>
</feature>
<evidence type="ECO:0000259" key="3">
    <source>
        <dbReference type="Pfam" id="PF16861"/>
    </source>
</evidence>
<sequence length="703" mass="77448">MNRPQYVLGVSMSNHDRSACLLRDGEIVAAVAEERLDRRKKSEGFYEQHLGSAVLPPYRAITAVLHEAGLTVGDIDRVVCGRSILPCRDDLLNQFPFPPEKVVEIPVPGHHIAHACSAFFTSPFENAAVLVLDEQGHRLEDDRFERMTWYTAHGTQVVPIRQFYGDSETLSLGMFMDAFATFTGLSEAKQPSAGKLMGLAAVGQERQQWPSLVTTVDDGDAYVRLSELDSFFASVLPRRVEFEGGIVRQLDDLLAKYWPVHWSSNLAADLAFKAQAELEGALLHINRHLKAQVGSENLAYAGGVALNCTANAKLSLAGWRDVFVHPAATDDGNAVGLAYYGQRSLAGKHRRPELFNPMTGPRYSQKAVEEAVHRFGLGEWLERTDMSDEAAERLSRGETLCWFLGRSEWGPRALGGRSIVADPTVPGIKALINSRIKHREPFRPFGISGTPRGVEQALDVGAALPSLAPYMLAVARARDTRLSQLQHQDGSIRYQIVQRAWQPEWFGMIEAFGRRSGVECIVNTSFNVLGEPLVETPSDAVRQFVLSGAQALLINGFRLDSADVPREYLRQIRRQAFQAGGQHPLKVALGIEAAGYCAAAITFLEDQEFGEEAAEAEGKQVLRAYYSLHLRGALLKNEHERSTELSKYLLAMAEFDGAVLEAASVLEATEQPETQAMGQFFTHIGRYGSAFRHASGIWAGTDG</sequence>
<dbReference type="OrthoDB" id="9780777at2"/>
<reference evidence="4 5" key="1">
    <citation type="journal article" date="1999" name="Science">
        <title>Genome sequence of the radioresistant bacterium Deinococcus radiodurans R1.</title>
        <authorList>
            <person name="White O."/>
            <person name="Eisen J.A."/>
            <person name="Heidelberg J.F."/>
            <person name="Hickey E.K."/>
            <person name="Peterson J.D."/>
            <person name="Dodson R.J."/>
            <person name="Haft D.H."/>
            <person name="Gwinn M.L."/>
            <person name="Nelson W.C."/>
            <person name="Richardson D.L."/>
            <person name="Moffat K.S."/>
            <person name="Qin H."/>
            <person name="Jiang L."/>
            <person name="Pamphile W."/>
            <person name="Crosby M."/>
            <person name="Shen M."/>
            <person name="Vamathevan J.J."/>
            <person name="Lam P."/>
            <person name="McDonald L."/>
            <person name="Utterback T."/>
            <person name="Zalewski C."/>
            <person name="Makarova K.S."/>
            <person name="Aravind L."/>
            <person name="Daly M.J."/>
            <person name="Minton K.W."/>
            <person name="Fleischmann R.D."/>
            <person name="Ketchum K.A."/>
            <person name="Nelson K.E."/>
            <person name="Salzberg S."/>
            <person name="Smith H.O."/>
            <person name="Venter J.C."/>
            <person name="Fraser C.M."/>
        </authorList>
    </citation>
    <scope>NUCLEOTIDE SEQUENCE [LARGE SCALE GENOMIC DNA]</scope>
    <source>
        <strain evidence="5">ATCC 13939 / DSM 20539 / JCM 16871 / LMG 4051 / NBRC 15346 / NCIMB 9279 / R1 / VKM B-1422</strain>
        <plasmid evidence="5">Plasmid CP1</plasmid>
    </source>
</reference>